<name>A0A3E5AFT6_9BACT</name>
<gene>
    <name evidence="4" type="ORF">DW079_08200</name>
    <name evidence="3" type="ORF">DXB80_04690</name>
    <name evidence="2" type="ORF">NNC55_07930</name>
</gene>
<dbReference type="InterPro" id="IPR053154">
    <property type="entry name" value="c-di-AMP_regulator"/>
</dbReference>
<evidence type="ECO:0000256" key="1">
    <source>
        <dbReference type="SAM" id="Phobius"/>
    </source>
</evidence>
<organism evidence="4 6">
    <name type="scientific">Segatella copri</name>
    <dbReference type="NCBI Taxonomy" id="165179"/>
    <lineage>
        <taxon>Bacteria</taxon>
        <taxon>Pseudomonadati</taxon>
        <taxon>Bacteroidota</taxon>
        <taxon>Bacteroidia</taxon>
        <taxon>Bacteroidales</taxon>
        <taxon>Prevotellaceae</taxon>
        <taxon>Segatella</taxon>
    </lineage>
</organism>
<accession>A0A3E5AFT6</accession>
<dbReference type="Proteomes" id="UP000261245">
    <property type="component" value="Unassembled WGS sequence"/>
</dbReference>
<feature type="transmembrane region" description="Helical" evidence="1">
    <location>
        <begin position="23"/>
        <end position="42"/>
    </location>
</feature>
<reference evidence="2" key="2">
    <citation type="submission" date="2022-07" db="EMBL/GenBank/DDBJ databases">
        <title>Prevotella copri.</title>
        <authorList>
            <person name="Yang C."/>
        </authorList>
    </citation>
    <scope>NUCLEOTIDE SEQUENCE</scope>
    <source>
        <strain evidence="2">HF1476</strain>
    </source>
</reference>
<dbReference type="EMBL" id="JANDWN010000017">
    <property type="protein sequence ID" value="MCP9599881.1"/>
    <property type="molecule type" value="Genomic_DNA"/>
</dbReference>
<proteinExistence type="predicted"/>
<dbReference type="InterPro" id="IPR012505">
    <property type="entry name" value="YbbR"/>
</dbReference>
<dbReference type="Gene3D" id="2.170.120.40">
    <property type="entry name" value="YbbR-like domain"/>
    <property type="match status" value="1"/>
</dbReference>
<dbReference type="Proteomes" id="UP001204486">
    <property type="component" value="Unassembled WGS sequence"/>
</dbReference>
<dbReference type="Gene3D" id="2.170.120.30">
    <property type="match status" value="1"/>
</dbReference>
<dbReference type="AlphaFoldDB" id="A0A3E5AFT6"/>
<keyword evidence="1" id="KW-1133">Transmembrane helix</keyword>
<dbReference type="EMBL" id="QSUC01000008">
    <property type="protein sequence ID" value="RGN10873.1"/>
    <property type="molecule type" value="Genomic_DNA"/>
</dbReference>
<comment type="caution">
    <text evidence="4">The sequence shown here is derived from an EMBL/GenBank/DDBJ whole genome shotgun (WGS) entry which is preliminary data.</text>
</comment>
<evidence type="ECO:0000313" key="3">
    <source>
        <dbReference type="EMBL" id="RGN10873.1"/>
    </source>
</evidence>
<keyword evidence="1" id="KW-0472">Membrane</keyword>
<evidence type="ECO:0000313" key="2">
    <source>
        <dbReference type="EMBL" id="MCP9599881.1"/>
    </source>
</evidence>
<protein>
    <submittedName>
        <fullName evidence="2">CdaR family protein</fullName>
    </submittedName>
    <submittedName>
        <fullName evidence="4">YbbR-like domain-containing protein</fullName>
    </submittedName>
</protein>
<reference evidence="5 6" key="1">
    <citation type="submission" date="2018-08" db="EMBL/GenBank/DDBJ databases">
        <title>A genome reference for cultivated species of the human gut microbiota.</title>
        <authorList>
            <person name="Zou Y."/>
            <person name="Xue W."/>
            <person name="Luo G."/>
        </authorList>
    </citation>
    <scope>NUCLEOTIDE SEQUENCE [LARGE SCALE GENOMIC DNA]</scope>
    <source>
        <strain evidence="4 6">AF46-2NS</strain>
        <strain evidence="3 5">OM06-11</strain>
    </source>
</reference>
<keyword evidence="1" id="KW-0812">Transmembrane</keyword>
<evidence type="ECO:0000313" key="4">
    <source>
        <dbReference type="EMBL" id="RHK10192.1"/>
    </source>
</evidence>
<dbReference type="Proteomes" id="UP000286211">
    <property type="component" value="Unassembled WGS sequence"/>
</dbReference>
<dbReference type="EMBL" id="QRNB01000037">
    <property type="protein sequence ID" value="RHK10192.1"/>
    <property type="molecule type" value="Genomic_DNA"/>
</dbReference>
<evidence type="ECO:0000313" key="6">
    <source>
        <dbReference type="Proteomes" id="UP000286211"/>
    </source>
</evidence>
<dbReference type="RefSeq" id="WP_117727541.1">
    <property type="nucleotide sequence ID" value="NZ_JANDWK010000015.1"/>
</dbReference>
<evidence type="ECO:0000313" key="5">
    <source>
        <dbReference type="Proteomes" id="UP000261245"/>
    </source>
</evidence>
<sequence>MHSIKSILKAVRNFLFSGLNKEFLIFLFFLALSGIFWLMMTLNETTEREFNIPVQLTGVPRNAVITGELTDTVHITVRDKGFTLVTYAYGGKIHPLTFRFANYADEETGTGQIPMADVQKQVASQLYGSTKLISIKPAKFDFFFTYGSSKRVPVVFRGKITTSKSYYLAHTEFLPSTVTVYANKKQLDELQSVEIEPFNMRNLQDTIHRSVPIKKIRGMKIVPQMVRLAVYPDVLTEESVEVPVTAINMPDNMVLRTFPSKVAVRFTIGASLFRTIKPSQFKVVVDYNDLANNPSDKCKLQLRSVPRSVSKAHLELKTVDYLLEQQ</sequence>
<dbReference type="Pfam" id="PF07949">
    <property type="entry name" value="YbbR"/>
    <property type="match status" value="1"/>
</dbReference>
<dbReference type="PANTHER" id="PTHR37804:SF1">
    <property type="entry name" value="CDAA REGULATORY PROTEIN CDAR"/>
    <property type="match status" value="1"/>
</dbReference>
<dbReference type="PANTHER" id="PTHR37804">
    <property type="entry name" value="CDAA REGULATORY PROTEIN CDAR"/>
    <property type="match status" value="1"/>
</dbReference>